<dbReference type="InterPro" id="IPR019637">
    <property type="entry name" value="DUF2501"/>
</dbReference>
<keyword evidence="3" id="KW-1185">Reference proteome</keyword>
<evidence type="ECO:0000256" key="1">
    <source>
        <dbReference type="SAM" id="SignalP"/>
    </source>
</evidence>
<evidence type="ECO:0008006" key="4">
    <source>
        <dbReference type="Google" id="ProtNLM"/>
    </source>
</evidence>
<accession>A0A6S7AB75</accession>
<dbReference type="EMBL" id="CADIJQ010000006">
    <property type="protein sequence ID" value="CAB3721250.1"/>
    <property type="molecule type" value="Genomic_DNA"/>
</dbReference>
<evidence type="ECO:0000313" key="2">
    <source>
        <dbReference type="EMBL" id="CAB3721250.1"/>
    </source>
</evidence>
<sequence length="142" mass="14376">MRIQVRHFISAAALVAAQCVAAGAHAQLLDSVKGQMEGLGGSTSSLSSLSAGSAGNAAGVLQYCIKNNYLSGGDAQAVKDKLMDKLPGGASKAESDTGYTSGVQGILKGSDGKSLDLSGSGLKKEITRQACDQVLKQGKSFL</sequence>
<gene>
    <name evidence="2" type="ORF">LMG3441_03842</name>
</gene>
<dbReference type="AlphaFoldDB" id="A0A6S7AB75"/>
<name>A0A6S7AB75_9BURK</name>
<proteinExistence type="predicted"/>
<dbReference type="Proteomes" id="UP000494269">
    <property type="component" value="Unassembled WGS sequence"/>
</dbReference>
<keyword evidence="1" id="KW-0732">Signal</keyword>
<feature type="chain" id="PRO_5028979592" description="DUF2501 domain-containing protein" evidence="1">
    <location>
        <begin position="27"/>
        <end position="142"/>
    </location>
</feature>
<dbReference type="RefSeq" id="WP_054421095.1">
    <property type="nucleotide sequence ID" value="NZ_CADIJQ010000006.1"/>
</dbReference>
<reference evidence="2 3" key="1">
    <citation type="submission" date="2020-04" db="EMBL/GenBank/DDBJ databases">
        <authorList>
            <person name="De Canck E."/>
        </authorList>
    </citation>
    <scope>NUCLEOTIDE SEQUENCE [LARGE SCALE GENOMIC DNA]</scope>
    <source>
        <strain evidence="2 3">LMG 3441</strain>
    </source>
</reference>
<dbReference type="Pfam" id="PF10696">
    <property type="entry name" value="DUF2501"/>
    <property type="match status" value="1"/>
</dbReference>
<organism evidence="2 3">
    <name type="scientific">Achromobacter kerstersii</name>
    <dbReference type="NCBI Taxonomy" id="1353890"/>
    <lineage>
        <taxon>Bacteria</taxon>
        <taxon>Pseudomonadati</taxon>
        <taxon>Pseudomonadota</taxon>
        <taxon>Betaproteobacteria</taxon>
        <taxon>Burkholderiales</taxon>
        <taxon>Alcaligenaceae</taxon>
        <taxon>Achromobacter</taxon>
    </lineage>
</organism>
<protein>
    <recommendedName>
        <fullName evidence="4">DUF2501 domain-containing protein</fullName>
    </recommendedName>
</protein>
<evidence type="ECO:0000313" key="3">
    <source>
        <dbReference type="Proteomes" id="UP000494269"/>
    </source>
</evidence>
<feature type="signal peptide" evidence="1">
    <location>
        <begin position="1"/>
        <end position="26"/>
    </location>
</feature>